<organism evidence="1 2">
    <name type="scientific">Cohnella candidum</name>
    <dbReference type="NCBI Taxonomy" id="2674991"/>
    <lineage>
        <taxon>Bacteria</taxon>
        <taxon>Bacillati</taxon>
        <taxon>Bacillota</taxon>
        <taxon>Bacilli</taxon>
        <taxon>Bacillales</taxon>
        <taxon>Paenibacillaceae</taxon>
        <taxon>Cohnella</taxon>
    </lineage>
</organism>
<evidence type="ECO:0000313" key="2">
    <source>
        <dbReference type="Proteomes" id="UP000269097"/>
    </source>
</evidence>
<sequence>MGLCTISSMSRKARSTVFIDLSLLKRRVRCAICNGVNFFASL</sequence>
<name>A0A3G3K5S0_9BACL</name>
<reference evidence="1 2" key="1">
    <citation type="submission" date="2018-10" db="EMBL/GenBank/DDBJ databases">
        <title>Genome Sequence of Cohnella sp.</title>
        <authorList>
            <person name="Srinivasan S."/>
            <person name="Kim M.K."/>
        </authorList>
    </citation>
    <scope>NUCLEOTIDE SEQUENCE [LARGE SCALE GENOMIC DNA]</scope>
    <source>
        <strain evidence="1 2">18JY8-7</strain>
    </source>
</reference>
<dbReference type="NCBIfam" id="TIGR01053">
    <property type="entry name" value="LSD1"/>
    <property type="match status" value="1"/>
</dbReference>
<evidence type="ECO:0000313" key="1">
    <source>
        <dbReference type="EMBL" id="AYQ75770.1"/>
    </source>
</evidence>
<dbReference type="KEGG" id="coh:EAV92_21560"/>
<proteinExistence type="predicted"/>
<dbReference type="AlphaFoldDB" id="A0A3G3K5S0"/>
<dbReference type="EMBL" id="CP033433">
    <property type="protein sequence ID" value="AYQ75770.1"/>
    <property type="molecule type" value="Genomic_DNA"/>
</dbReference>
<keyword evidence="2" id="KW-1185">Reference proteome</keyword>
<dbReference type="Proteomes" id="UP000269097">
    <property type="component" value="Chromosome"/>
</dbReference>
<gene>
    <name evidence="1" type="ORF">EAV92_21560</name>
</gene>
<protein>
    <submittedName>
        <fullName evidence="1">Uncharacterized protein</fullName>
    </submittedName>
</protein>
<accession>A0A3G3K5S0</accession>